<dbReference type="AlphaFoldDB" id="A0A397TJI6"/>
<name>A0A397TJI6_9GLOM</name>
<dbReference type="EMBL" id="QKYT01000020">
    <property type="protein sequence ID" value="RIA98148.1"/>
    <property type="molecule type" value="Genomic_DNA"/>
</dbReference>
<accession>A0A397TJI6</accession>
<dbReference type="Proteomes" id="UP000265703">
    <property type="component" value="Unassembled WGS sequence"/>
</dbReference>
<sequence length="177" mass="20240">MSNESSNCSHTSHNISTLLQYRPPYPYTSPLRNLITSSNKSPNGFKIYRQAYYNIINKQNGCNLKMNKLSSIASILWKQEPANVKLYYCNLARNIRSKFKLYPTIFARQNIINDIRSISQSSPTRPVPHVVQNNPCNNSSNFYINFEELALHINQGIPFPAQTSSVFSVSSSFETFF</sequence>
<protein>
    <recommendedName>
        <fullName evidence="3">HMG box domain-containing protein</fullName>
    </recommendedName>
</protein>
<evidence type="ECO:0000313" key="1">
    <source>
        <dbReference type="EMBL" id="RIA98148.1"/>
    </source>
</evidence>
<proteinExistence type="predicted"/>
<dbReference type="Gene3D" id="1.10.30.10">
    <property type="entry name" value="High mobility group box domain"/>
    <property type="match status" value="1"/>
</dbReference>
<gene>
    <name evidence="1" type="ORF">C1645_750732</name>
</gene>
<dbReference type="InterPro" id="IPR036910">
    <property type="entry name" value="HMG_box_dom_sf"/>
</dbReference>
<dbReference type="OrthoDB" id="2307332at2759"/>
<dbReference type="SUPFAM" id="SSF47095">
    <property type="entry name" value="HMG-box"/>
    <property type="match status" value="1"/>
</dbReference>
<organism evidence="1 2">
    <name type="scientific">Glomus cerebriforme</name>
    <dbReference type="NCBI Taxonomy" id="658196"/>
    <lineage>
        <taxon>Eukaryota</taxon>
        <taxon>Fungi</taxon>
        <taxon>Fungi incertae sedis</taxon>
        <taxon>Mucoromycota</taxon>
        <taxon>Glomeromycotina</taxon>
        <taxon>Glomeromycetes</taxon>
        <taxon>Glomerales</taxon>
        <taxon>Glomeraceae</taxon>
        <taxon>Glomus</taxon>
    </lineage>
</organism>
<reference evidence="1 2" key="1">
    <citation type="submission" date="2018-06" db="EMBL/GenBank/DDBJ databases">
        <title>Comparative genomics reveals the genomic features of Rhizophagus irregularis, R. cerebriforme, R. diaphanum and Gigaspora rosea, and their symbiotic lifestyle signature.</title>
        <authorList>
            <person name="Morin E."/>
            <person name="San Clemente H."/>
            <person name="Chen E.C.H."/>
            <person name="De La Providencia I."/>
            <person name="Hainaut M."/>
            <person name="Kuo A."/>
            <person name="Kohler A."/>
            <person name="Murat C."/>
            <person name="Tang N."/>
            <person name="Roy S."/>
            <person name="Loubradou J."/>
            <person name="Henrissat B."/>
            <person name="Grigoriev I.V."/>
            <person name="Corradi N."/>
            <person name="Roux C."/>
            <person name="Martin F.M."/>
        </authorList>
    </citation>
    <scope>NUCLEOTIDE SEQUENCE [LARGE SCALE GENOMIC DNA]</scope>
    <source>
        <strain evidence="1 2">DAOM 227022</strain>
    </source>
</reference>
<keyword evidence="2" id="KW-1185">Reference proteome</keyword>
<evidence type="ECO:0008006" key="3">
    <source>
        <dbReference type="Google" id="ProtNLM"/>
    </source>
</evidence>
<evidence type="ECO:0000313" key="2">
    <source>
        <dbReference type="Proteomes" id="UP000265703"/>
    </source>
</evidence>
<comment type="caution">
    <text evidence="1">The sequence shown here is derived from an EMBL/GenBank/DDBJ whole genome shotgun (WGS) entry which is preliminary data.</text>
</comment>